<reference evidence="2 3" key="1">
    <citation type="submission" date="2017-09" db="EMBL/GenBank/DDBJ databases">
        <title>Depth-based differentiation of microbial function through sediment-hosted aquifers and enrichment of novel symbionts in the deep terrestrial subsurface.</title>
        <authorList>
            <person name="Probst A.J."/>
            <person name="Ladd B."/>
            <person name="Jarett J.K."/>
            <person name="Geller-Mcgrath D.E."/>
            <person name="Sieber C.M."/>
            <person name="Emerson J.B."/>
            <person name="Anantharaman K."/>
            <person name="Thomas B.C."/>
            <person name="Malmstrom R."/>
            <person name="Stieglmeier M."/>
            <person name="Klingl A."/>
            <person name="Woyke T."/>
            <person name="Ryan C.M."/>
            <person name="Banfield J.F."/>
        </authorList>
    </citation>
    <scope>NUCLEOTIDE SEQUENCE [LARGE SCALE GENOMIC DNA]</scope>
    <source>
        <strain evidence="2">CG17_big_fil_post_rev_8_21_14_2_50_48_46</strain>
    </source>
</reference>
<comment type="caution">
    <text evidence="2">The sequence shown here is derived from an EMBL/GenBank/DDBJ whole genome shotgun (WGS) entry which is preliminary data.</text>
</comment>
<feature type="transmembrane region" description="Helical" evidence="1">
    <location>
        <begin position="135"/>
        <end position="154"/>
    </location>
</feature>
<keyword evidence="1" id="KW-0472">Membrane</keyword>
<evidence type="ECO:0000256" key="1">
    <source>
        <dbReference type="SAM" id="Phobius"/>
    </source>
</evidence>
<keyword evidence="1" id="KW-1133">Transmembrane helix</keyword>
<dbReference type="EMBL" id="PFFQ01000059">
    <property type="protein sequence ID" value="PIW14585.1"/>
    <property type="molecule type" value="Genomic_DNA"/>
</dbReference>
<proteinExistence type="predicted"/>
<dbReference type="AlphaFoldDB" id="A0A2M7FZC3"/>
<dbReference type="Proteomes" id="UP000231019">
    <property type="component" value="Unassembled WGS sequence"/>
</dbReference>
<sequence length="167" mass="19209">MNKKMSSKIQSQAPLSPPSEGIVFWNLAQERHSVFLLVFGALISASLALLIHGFSSPLTEISRLWQSSFFLFYLSLAYSLWNLHKSLFLLQSFLLLGFSIGLNGLPLLQPEIFTVLHLEALQNFLLFDSQTLLPWQIPFNYLVIPFTALWLLFYRSLKPWFMPTPED</sequence>
<feature type="transmembrane region" description="Helical" evidence="1">
    <location>
        <begin position="64"/>
        <end position="81"/>
    </location>
</feature>
<name>A0A2M7FZC3_9BACT</name>
<organism evidence="2 3">
    <name type="scientific">bacterium (Candidatus Blackallbacteria) CG17_big_fil_post_rev_8_21_14_2_50_48_46</name>
    <dbReference type="NCBI Taxonomy" id="2014261"/>
    <lineage>
        <taxon>Bacteria</taxon>
        <taxon>Candidatus Blackallbacteria</taxon>
    </lineage>
</organism>
<gene>
    <name evidence="2" type="ORF">COW36_21340</name>
</gene>
<feature type="transmembrane region" description="Helical" evidence="1">
    <location>
        <begin position="34"/>
        <end position="52"/>
    </location>
</feature>
<evidence type="ECO:0000313" key="2">
    <source>
        <dbReference type="EMBL" id="PIW14585.1"/>
    </source>
</evidence>
<feature type="transmembrane region" description="Helical" evidence="1">
    <location>
        <begin position="88"/>
        <end position="108"/>
    </location>
</feature>
<protein>
    <submittedName>
        <fullName evidence="2">Uncharacterized protein</fullName>
    </submittedName>
</protein>
<keyword evidence="1" id="KW-0812">Transmembrane</keyword>
<evidence type="ECO:0000313" key="3">
    <source>
        <dbReference type="Proteomes" id="UP000231019"/>
    </source>
</evidence>
<accession>A0A2M7FZC3</accession>